<keyword evidence="3 10" id="KW-1134">Transmembrane beta strand</keyword>
<dbReference type="GO" id="GO:0015344">
    <property type="term" value="F:siderophore uptake transmembrane transporter activity"/>
    <property type="evidence" value="ECO:0007669"/>
    <property type="project" value="TreeGrafter"/>
</dbReference>
<name>A0A7M1AY98_9BACT</name>
<sequence>MKKFIQLSAICALAINLSATDLGTIKVESSTIDDKFDTKKTEVSSTATINGEVVDTSHTENLQQLLQTIPGITTEVSTGDSIKIHIRGLENQMYMGEKPGVAVVIDGVPVFERTGKVNIDLDNIESIKVIKGGASYLFGDDALSGAVIITTKKGAKYNHNYGAFEVGSYGYQKMVARTGYANDNLSFHIQASQRKADGYHEDSDYEADYVNGKLQYYIDDTSDITLGVEYSQRNKDSHGTVGGETEAQTNPESIYTGDQDSRDYTRKYDVELLKTFLTYSKDFDGGANLLVNGYVYTDTTNFISSPQTKDSTGAYDATLDDEDYVYDNHYEQIQKGIKSEYRDSFKDSAALLGLDLRANEYKNRVTYRAAQAFNTRDENGTKITIPDYFQPGDFKSDNTTDENVYALYGEYKYALTKDLSATANLRYDHIKLDYTDSMSNNLTKNFNVYSYRLGMNYQVDPKTTLFVNYSTGFRAPTISQLFAGDVSTWGSTLNNPDLKPEESFNYEIGTRILLNNVKYEASVFQLDRKDFIMKTSGNYGDTDTTDMWDNIGGARHRGLELSAIGDLAKSLKFNLAYTYLDAKYTDYKNFGITMGAGTWTTPAPVYTYDVTGNTIPRTSKHTVNLRIDYQATKELSYMVEVNGKSSYYADDLNQLKIDGYQTMNLMATYNKKIAMFDTSFFFRVDNFFDKQYYNSARSSSDRNEDGVFDKEDLSITVNQGRTLTAGLSAKF</sequence>
<dbReference type="PANTHER" id="PTHR30069:SF29">
    <property type="entry name" value="HEMOGLOBIN AND HEMOGLOBIN-HAPTOGLOBIN-BINDING PROTEIN 1-RELATED"/>
    <property type="match status" value="1"/>
</dbReference>
<comment type="subcellular location">
    <subcellularLocation>
        <location evidence="1 10">Cell outer membrane</location>
        <topology evidence="1 10">Multi-pass membrane protein</topology>
    </subcellularLocation>
</comment>
<keyword evidence="8 16" id="KW-0675">Receptor</keyword>
<dbReference type="EMBL" id="CP041165">
    <property type="protein sequence ID" value="QOP41528.1"/>
    <property type="molecule type" value="Genomic_DNA"/>
</dbReference>
<dbReference type="CDD" id="cd01347">
    <property type="entry name" value="ligand_gated_channel"/>
    <property type="match status" value="1"/>
</dbReference>
<evidence type="ECO:0000256" key="10">
    <source>
        <dbReference type="PROSITE-ProRule" id="PRU01360"/>
    </source>
</evidence>
<dbReference type="PROSITE" id="PS01156">
    <property type="entry name" value="TONB_DEPENDENT_REC_2"/>
    <property type="match status" value="1"/>
</dbReference>
<evidence type="ECO:0000256" key="11">
    <source>
        <dbReference type="RuleBase" id="RU003357"/>
    </source>
</evidence>
<evidence type="ECO:0000256" key="1">
    <source>
        <dbReference type="ARBA" id="ARBA00004571"/>
    </source>
</evidence>
<feature type="domain" description="TonB-dependent receptor-like beta-barrel" evidence="14">
    <location>
        <begin position="221"/>
        <end position="686"/>
    </location>
</feature>
<evidence type="ECO:0000256" key="8">
    <source>
        <dbReference type="ARBA" id="ARBA00023170"/>
    </source>
</evidence>
<proteinExistence type="inferred from homology"/>
<keyword evidence="17" id="KW-1185">Reference proteome</keyword>
<dbReference type="SUPFAM" id="SSF56935">
    <property type="entry name" value="Porins"/>
    <property type="match status" value="1"/>
</dbReference>
<gene>
    <name evidence="16" type="ORF">FJR03_07130</name>
</gene>
<evidence type="ECO:0000256" key="4">
    <source>
        <dbReference type="ARBA" id="ARBA00022692"/>
    </source>
</evidence>
<keyword evidence="6 11" id="KW-0798">TonB box</keyword>
<dbReference type="PANTHER" id="PTHR30069">
    <property type="entry name" value="TONB-DEPENDENT OUTER MEMBRANE RECEPTOR"/>
    <property type="match status" value="1"/>
</dbReference>
<feature type="compositionally biased region" description="Polar residues" evidence="12">
    <location>
        <begin position="246"/>
        <end position="258"/>
    </location>
</feature>
<dbReference type="Pfam" id="PF00593">
    <property type="entry name" value="TonB_dep_Rec_b-barrel"/>
    <property type="match status" value="1"/>
</dbReference>
<evidence type="ECO:0000313" key="16">
    <source>
        <dbReference type="EMBL" id="QOP41528.1"/>
    </source>
</evidence>
<organism evidence="16 17">
    <name type="scientific">Sulfurimonas marina</name>
    <dbReference type="NCBI Taxonomy" id="2590551"/>
    <lineage>
        <taxon>Bacteria</taxon>
        <taxon>Pseudomonadati</taxon>
        <taxon>Campylobacterota</taxon>
        <taxon>Epsilonproteobacteria</taxon>
        <taxon>Campylobacterales</taxon>
        <taxon>Sulfurimonadaceae</taxon>
        <taxon>Sulfurimonas</taxon>
    </lineage>
</organism>
<dbReference type="InterPro" id="IPR036942">
    <property type="entry name" value="Beta-barrel_TonB_sf"/>
</dbReference>
<dbReference type="GO" id="GO:0044718">
    <property type="term" value="P:siderophore transmembrane transport"/>
    <property type="evidence" value="ECO:0007669"/>
    <property type="project" value="TreeGrafter"/>
</dbReference>
<dbReference type="InterPro" id="IPR010917">
    <property type="entry name" value="TonB_rcpt_CS"/>
</dbReference>
<keyword evidence="7 10" id="KW-0472">Membrane</keyword>
<dbReference type="PROSITE" id="PS52016">
    <property type="entry name" value="TONB_DEPENDENT_REC_3"/>
    <property type="match status" value="1"/>
</dbReference>
<keyword evidence="9 10" id="KW-0998">Cell outer membrane</keyword>
<evidence type="ECO:0000256" key="9">
    <source>
        <dbReference type="ARBA" id="ARBA00023237"/>
    </source>
</evidence>
<dbReference type="GO" id="GO:0009279">
    <property type="term" value="C:cell outer membrane"/>
    <property type="evidence" value="ECO:0007669"/>
    <property type="project" value="UniProtKB-SubCell"/>
</dbReference>
<dbReference type="KEGG" id="smax:FJR03_07130"/>
<comment type="similarity">
    <text evidence="10 11">Belongs to the TonB-dependent receptor family.</text>
</comment>
<evidence type="ECO:0000256" key="12">
    <source>
        <dbReference type="SAM" id="MobiDB-lite"/>
    </source>
</evidence>
<dbReference type="InterPro" id="IPR037066">
    <property type="entry name" value="Plug_dom_sf"/>
</dbReference>
<evidence type="ECO:0000313" key="17">
    <source>
        <dbReference type="Proteomes" id="UP000593910"/>
    </source>
</evidence>
<evidence type="ECO:0000259" key="14">
    <source>
        <dbReference type="Pfam" id="PF00593"/>
    </source>
</evidence>
<dbReference type="Gene3D" id="2.170.130.10">
    <property type="entry name" value="TonB-dependent receptor, plug domain"/>
    <property type="match status" value="1"/>
</dbReference>
<dbReference type="RefSeq" id="WP_193112844.1">
    <property type="nucleotide sequence ID" value="NZ_CP041165.1"/>
</dbReference>
<evidence type="ECO:0000256" key="5">
    <source>
        <dbReference type="ARBA" id="ARBA00022729"/>
    </source>
</evidence>
<evidence type="ECO:0000256" key="7">
    <source>
        <dbReference type="ARBA" id="ARBA00023136"/>
    </source>
</evidence>
<dbReference type="AlphaFoldDB" id="A0A7M1AY98"/>
<evidence type="ECO:0000256" key="13">
    <source>
        <dbReference type="SAM" id="SignalP"/>
    </source>
</evidence>
<keyword evidence="4 10" id="KW-0812">Transmembrane</keyword>
<feature type="region of interest" description="Disordered" evidence="12">
    <location>
        <begin position="235"/>
        <end position="260"/>
    </location>
</feature>
<keyword evidence="2 10" id="KW-0813">Transport</keyword>
<accession>A0A7M1AY98</accession>
<protein>
    <submittedName>
        <fullName evidence="16">TonB-dependent receptor</fullName>
    </submittedName>
</protein>
<evidence type="ECO:0000256" key="3">
    <source>
        <dbReference type="ARBA" id="ARBA00022452"/>
    </source>
</evidence>
<dbReference type="Gene3D" id="2.40.170.20">
    <property type="entry name" value="TonB-dependent receptor, beta-barrel domain"/>
    <property type="match status" value="1"/>
</dbReference>
<dbReference type="Proteomes" id="UP000593910">
    <property type="component" value="Chromosome"/>
</dbReference>
<keyword evidence="5 13" id="KW-0732">Signal</keyword>
<evidence type="ECO:0000259" key="15">
    <source>
        <dbReference type="Pfam" id="PF07715"/>
    </source>
</evidence>
<feature type="domain" description="TonB-dependent receptor plug" evidence="15">
    <location>
        <begin position="41"/>
        <end position="146"/>
    </location>
</feature>
<evidence type="ECO:0000256" key="2">
    <source>
        <dbReference type="ARBA" id="ARBA00022448"/>
    </source>
</evidence>
<dbReference type="Pfam" id="PF07715">
    <property type="entry name" value="Plug"/>
    <property type="match status" value="1"/>
</dbReference>
<dbReference type="InterPro" id="IPR012910">
    <property type="entry name" value="Plug_dom"/>
</dbReference>
<reference evidence="16 17" key="1">
    <citation type="submission" date="2019-06" db="EMBL/GenBank/DDBJ databases">
        <title>Sulfurimonas gotlandica sp. nov., a chemoautotrophic and psychrotolerant epsilonproteobacterium isolated from a pelagic redoxcline, and an emended description of the genus Sulfurimonas.</title>
        <authorList>
            <person name="Wang S."/>
            <person name="Jiang L."/>
            <person name="Shao Z."/>
        </authorList>
    </citation>
    <scope>NUCLEOTIDE SEQUENCE [LARGE SCALE GENOMIC DNA]</scope>
    <source>
        <strain evidence="16 17">B2</strain>
    </source>
</reference>
<dbReference type="InterPro" id="IPR039426">
    <property type="entry name" value="TonB-dep_rcpt-like"/>
</dbReference>
<feature type="chain" id="PRO_5032908133" evidence="13">
    <location>
        <begin position="20"/>
        <end position="731"/>
    </location>
</feature>
<dbReference type="InterPro" id="IPR000531">
    <property type="entry name" value="Beta-barrel_TonB"/>
</dbReference>
<evidence type="ECO:0000256" key="6">
    <source>
        <dbReference type="ARBA" id="ARBA00023077"/>
    </source>
</evidence>
<feature type="signal peptide" evidence="13">
    <location>
        <begin position="1"/>
        <end position="19"/>
    </location>
</feature>